<dbReference type="InterPro" id="IPR043453">
    <property type="entry name" value="Slm1_PH"/>
</dbReference>
<dbReference type="EMBL" id="ML996705">
    <property type="protein sequence ID" value="KAF2396966.1"/>
    <property type="molecule type" value="Genomic_DNA"/>
</dbReference>
<evidence type="ECO:0000313" key="4">
    <source>
        <dbReference type="EMBL" id="KAF2396966.1"/>
    </source>
</evidence>
<reference evidence="4" key="1">
    <citation type="journal article" date="2020" name="Stud. Mycol.">
        <title>101 Dothideomycetes genomes: a test case for predicting lifestyles and emergence of pathogens.</title>
        <authorList>
            <person name="Haridas S."/>
            <person name="Albert R."/>
            <person name="Binder M."/>
            <person name="Bloem J."/>
            <person name="Labutti K."/>
            <person name="Salamov A."/>
            <person name="Andreopoulos B."/>
            <person name="Baker S."/>
            <person name="Barry K."/>
            <person name="Bills G."/>
            <person name="Bluhm B."/>
            <person name="Cannon C."/>
            <person name="Castanera R."/>
            <person name="Culley D."/>
            <person name="Daum C."/>
            <person name="Ezra D."/>
            <person name="Gonzalez J."/>
            <person name="Henrissat B."/>
            <person name="Kuo A."/>
            <person name="Liang C."/>
            <person name="Lipzen A."/>
            <person name="Lutzoni F."/>
            <person name="Magnuson J."/>
            <person name="Mondo S."/>
            <person name="Nolan M."/>
            <person name="Ohm R."/>
            <person name="Pangilinan J."/>
            <person name="Park H.-J."/>
            <person name="Ramirez L."/>
            <person name="Alfaro M."/>
            <person name="Sun H."/>
            <person name="Tritt A."/>
            <person name="Yoshinaga Y."/>
            <person name="Zwiers L.-H."/>
            <person name="Turgeon B."/>
            <person name="Goodwin S."/>
            <person name="Spatafora J."/>
            <person name="Crous P."/>
            <person name="Grigoriev I."/>
        </authorList>
    </citation>
    <scope>NUCLEOTIDE SEQUENCE</scope>
    <source>
        <strain evidence="4">CBS 262.69</strain>
    </source>
</reference>
<evidence type="ECO:0000259" key="3">
    <source>
        <dbReference type="SMART" id="SM00233"/>
    </source>
</evidence>
<dbReference type="Pfam" id="PF20399">
    <property type="entry name" value="PH_20"/>
    <property type="match status" value="1"/>
</dbReference>
<sequence>MASQPESTIPKRSATNATRSSTLSDDDVLSGEDTSEVTRLFSERLQAWKHACGYLEEYLTSLEKLQTEQGKAHEKILKHVSRPLREAHHFDESLGGVAGMFENIRSNTQGIANSHYETAKALKTGVLPTFERLHAEIKSKNKELAKGAGKGSKAVDKAREVTQKHIQQLAMATATVESGATGKVTAPEDPYVLQRGLLHRLHKQVQEENNNRQDLLQVQSSFAQFEAHVVSTIQHGLAQFNTIITKQSDLTKSLYGEMVSIAQRIPPDFEWAAFVRRSEGVLIDPEAPPRSIANIGFPNQNHMTTQPLISGSLDRKGKLMRKYETSYYVVTPAHYLHEYKTDDNFIKDPTPELSLYLPECMVGGIAGDKFDVKGKDVSKGRIGNTMSMTHEYHFKAHTPIDAAKWWDVLHQSAGHYTTLPPMPSPPNSPTAPSRQGTGESSLAATTRPHPPPHGPAEFNPAVCTREEAPSQLAAAHQGSHPSMNARRQELPVRRWAGRYNARR</sequence>
<dbReference type="SUPFAM" id="SSF50729">
    <property type="entry name" value="PH domain-like"/>
    <property type="match status" value="1"/>
</dbReference>
<evidence type="ECO:0000256" key="2">
    <source>
        <dbReference type="SAM" id="MobiDB-lite"/>
    </source>
</evidence>
<dbReference type="PANTHER" id="PTHR31941:SF1">
    <property type="entry name" value="CYTOSKELETAL SIGNALING PROTEIN SLM1"/>
    <property type="match status" value="1"/>
</dbReference>
<evidence type="ECO:0000313" key="5">
    <source>
        <dbReference type="Proteomes" id="UP000799640"/>
    </source>
</evidence>
<feature type="region of interest" description="Disordered" evidence="2">
    <location>
        <begin position="1"/>
        <end position="30"/>
    </location>
</feature>
<dbReference type="SMART" id="SM00233">
    <property type="entry name" value="PH"/>
    <property type="match status" value="1"/>
</dbReference>
<dbReference type="Proteomes" id="UP000799640">
    <property type="component" value="Unassembled WGS sequence"/>
</dbReference>
<protein>
    <recommendedName>
        <fullName evidence="3">PH domain-containing protein</fullName>
    </recommendedName>
</protein>
<dbReference type="InterPro" id="IPR046869">
    <property type="entry name" value="SLM1/RGC1-like_PH"/>
</dbReference>
<proteinExistence type="predicted"/>
<dbReference type="InterPro" id="IPR046868">
    <property type="entry name" value="BAR_4"/>
</dbReference>
<dbReference type="CDD" id="cd13311">
    <property type="entry name" value="PH_Slm1"/>
    <property type="match status" value="1"/>
</dbReference>
<dbReference type="OrthoDB" id="2264563at2759"/>
<feature type="compositionally biased region" description="Polar residues" evidence="2">
    <location>
        <begin position="13"/>
        <end position="23"/>
    </location>
</feature>
<evidence type="ECO:0000256" key="1">
    <source>
        <dbReference type="ARBA" id="ARBA00022553"/>
    </source>
</evidence>
<dbReference type="PANTHER" id="PTHR31941">
    <property type="entry name" value="CYTOSKELETAL SIGNALING PROTEIN SLM1"/>
    <property type="match status" value="1"/>
</dbReference>
<dbReference type="SUPFAM" id="SSF103657">
    <property type="entry name" value="BAR/IMD domain-like"/>
    <property type="match status" value="1"/>
</dbReference>
<dbReference type="Pfam" id="PF20400">
    <property type="entry name" value="BAR_4"/>
    <property type="match status" value="1"/>
</dbReference>
<dbReference type="InterPro" id="IPR001849">
    <property type="entry name" value="PH_domain"/>
</dbReference>
<keyword evidence="1" id="KW-0597">Phosphoprotein</keyword>
<dbReference type="Gene3D" id="2.30.29.30">
    <property type="entry name" value="Pleckstrin-homology domain (PH domain)/Phosphotyrosine-binding domain (PTB)"/>
    <property type="match status" value="1"/>
</dbReference>
<dbReference type="Gene3D" id="1.20.1270.60">
    <property type="entry name" value="Arfaptin homology (AH) domain/BAR domain"/>
    <property type="match status" value="1"/>
</dbReference>
<name>A0A6G1HM79_9PEZI</name>
<accession>A0A6G1HM79</accession>
<gene>
    <name evidence="4" type="ORF">EJ06DRAFT_539757</name>
</gene>
<keyword evidence="5" id="KW-1185">Reference proteome</keyword>
<feature type="compositionally biased region" description="Polar residues" evidence="2">
    <location>
        <begin position="434"/>
        <end position="444"/>
    </location>
</feature>
<dbReference type="AlphaFoldDB" id="A0A6G1HM79"/>
<feature type="compositionally biased region" description="Pro residues" evidence="2">
    <location>
        <begin position="420"/>
        <end position="429"/>
    </location>
</feature>
<dbReference type="InterPro" id="IPR027267">
    <property type="entry name" value="AH/BAR_dom_sf"/>
</dbReference>
<dbReference type="InterPro" id="IPR011993">
    <property type="entry name" value="PH-like_dom_sf"/>
</dbReference>
<feature type="region of interest" description="Disordered" evidence="2">
    <location>
        <begin position="417"/>
        <end position="503"/>
    </location>
</feature>
<feature type="domain" description="PH" evidence="3">
    <location>
        <begin position="307"/>
        <end position="416"/>
    </location>
</feature>
<organism evidence="4 5">
    <name type="scientific">Trichodelitschia bisporula</name>
    <dbReference type="NCBI Taxonomy" id="703511"/>
    <lineage>
        <taxon>Eukaryota</taxon>
        <taxon>Fungi</taxon>
        <taxon>Dikarya</taxon>
        <taxon>Ascomycota</taxon>
        <taxon>Pezizomycotina</taxon>
        <taxon>Dothideomycetes</taxon>
        <taxon>Dothideomycetes incertae sedis</taxon>
        <taxon>Phaeotrichales</taxon>
        <taxon>Phaeotrichaceae</taxon>
        <taxon>Trichodelitschia</taxon>
    </lineage>
</organism>